<dbReference type="InterPro" id="IPR036397">
    <property type="entry name" value="RNaseH_sf"/>
</dbReference>
<reference evidence="1" key="2">
    <citation type="submission" date="2023-05" db="EMBL/GenBank/DDBJ databases">
        <authorList>
            <person name="Schelkunov M.I."/>
        </authorList>
    </citation>
    <scope>NUCLEOTIDE SEQUENCE</scope>
    <source>
        <strain evidence="1">Hsosn_3</strain>
        <tissue evidence="1">Leaf</tissue>
    </source>
</reference>
<name>A0AAD8J8I5_9APIA</name>
<evidence type="ECO:0008006" key="3">
    <source>
        <dbReference type="Google" id="ProtNLM"/>
    </source>
</evidence>
<dbReference type="CDD" id="cd06222">
    <property type="entry name" value="RNase_H_like"/>
    <property type="match status" value="1"/>
</dbReference>
<dbReference type="InterPro" id="IPR044730">
    <property type="entry name" value="RNase_H-like_dom_plant"/>
</dbReference>
<organism evidence="1 2">
    <name type="scientific">Heracleum sosnowskyi</name>
    <dbReference type="NCBI Taxonomy" id="360622"/>
    <lineage>
        <taxon>Eukaryota</taxon>
        <taxon>Viridiplantae</taxon>
        <taxon>Streptophyta</taxon>
        <taxon>Embryophyta</taxon>
        <taxon>Tracheophyta</taxon>
        <taxon>Spermatophyta</taxon>
        <taxon>Magnoliopsida</taxon>
        <taxon>eudicotyledons</taxon>
        <taxon>Gunneridae</taxon>
        <taxon>Pentapetalae</taxon>
        <taxon>asterids</taxon>
        <taxon>campanulids</taxon>
        <taxon>Apiales</taxon>
        <taxon>Apiaceae</taxon>
        <taxon>Apioideae</taxon>
        <taxon>apioid superclade</taxon>
        <taxon>Tordylieae</taxon>
        <taxon>Tordyliinae</taxon>
        <taxon>Heracleum</taxon>
    </lineage>
</organism>
<comment type="caution">
    <text evidence="1">The sequence shown here is derived from an EMBL/GenBank/DDBJ whole genome shotgun (WGS) entry which is preliminary data.</text>
</comment>
<sequence>MEVDGAWGQNDYGELVGGIGGNIKDKSGAIIFEFSSPVNARDSLAAEFEAIKHVISISSSQIFEGGKILICLDSLQAISSVKSGIFDGLQVVIRNKDIKKWVDGKIELGYVPRYLNEEADSLGKYGLKRQVLASYWAQ</sequence>
<dbReference type="GO" id="GO:0003676">
    <property type="term" value="F:nucleic acid binding"/>
    <property type="evidence" value="ECO:0007669"/>
    <property type="project" value="InterPro"/>
</dbReference>
<reference evidence="1" key="1">
    <citation type="submission" date="2023-02" db="EMBL/GenBank/DDBJ databases">
        <title>Genome of toxic invasive species Heracleum sosnowskyi carries increased number of genes despite the absence of recent whole-genome duplications.</title>
        <authorList>
            <person name="Schelkunov M."/>
            <person name="Shtratnikova V."/>
            <person name="Makarenko M."/>
            <person name="Klepikova A."/>
            <person name="Omelchenko D."/>
            <person name="Novikova G."/>
            <person name="Obukhova E."/>
            <person name="Bogdanov V."/>
            <person name="Penin A."/>
            <person name="Logacheva M."/>
        </authorList>
    </citation>
    <scope>NUCLEOTIDE SEQUENCE</scope>
    <source>
        <strain evidence="1">Hsosn_3</strain>
        <tissue evidence="1">Leaf</tissue>
    </source>
</reference>
<evidence type="ECO:0000313" key="1">
    <source>
        <dbReference type="EMBL" id="KAK1398503.1"/>
    </source>
</evidence>
<dbReference type="EMBL" id="JAUIZM010000002">
    <property type="protein sequence ID" value="KAK1398503.1"/>
    <property type="molecule type" value="Genomic_DNA"/>
</dbReference>
<dbReference type="SUPFAM" id="SSF53098">
    <property type="entry name" value="Ribonuclease H-like"/>
    <property type="match status" value="1"/>
</dbReference>
<dbReference type="Gene3D" id="3.30.420.10">
    <property type="entry name" value="Ribonuclease H-like superfamily/Ribonuclease H"/>
    <property type="match status" value="1"/>
</dbReference>
<accession>A0AAD8J8I5</accession>
<dbReference type="AlphaFoldDB" id="A0AAD8J8I5"/>
<protein>
    <recommendedName>
        <fullName evidence="3">RNase H type-1 domain-containing protein</fullName>
    </recommendedName>
</protein>
<proteinExistence type="predicted"/>
<dbReference type="Proteomes" id="UP001237642">
    <property type="component" value="Unassembled WGS sequence"/>
</dbReference>
<keyword evidence="2" id="KW-1185">Reference proteome</keyword>
<gene>
    <name evidence="1" type="ORF">POM88_008366</name>
</gene>
<dbReference type="InterPro" id="IPR012337">
    <property type="entry name" value="RNaseH-like_sf"/>
</dbReference>
<evidence type="ECO:0000313" key="2">
    <source>
        <dbReference type="Proteomes" id="UP001237642"/>
    </source>
</evidence>